<accession>T0QZL6</accession>
<reference evidence="1 2" key="1">
    <citation type="submission" date="2012-04" db="EMBL/GenBank/DDBJ databases">
        <title>The Genome Sequence of Saprolegnia declina VS20.</title>
        <authorList>
            <consortium name="The Broad Institute Genome Sequencing Platform"/>
            <person name="Russ C."/>
            <person name="Nusbaum C."/>
            <person name="Tyler B."/>
            <person name="van West P."/>
            <person name="Dieguez-Uribeondo J."/>
            <person name="de Bruijn I."/>
            <person name="Tripathy S."/>
            <person name="Jiang R."/>
            <person name="Young S.K."/>
            <person name="Zeng Q."/>
            <person name="Gargeya S."/>
            <person name="Fitzgerald M."/>
            <person name="Haas B."/>
            <person name="Abouelleil A."/>
            <person name="Alvarado L."/>
            <person name="Arachchi H.M."/>
            <person name="Berlin A."/>
            <person name="Chapman S.B."/>
            <person name="Goldberg J."/>
            <person name="Griggs A."/>
            <person name="Gujja S."/>
            <person name="Hansen M."/>
            <person name="Howarth C."/>
            <person name="Imamovic A."/>
            <person name="Larimer J."/>
            <person name="McCowen C."/>
            <person name="Montmayeur A."/>
            <person name="Murphy C."/>
            <person name="Neiman D."/>
            <person name="Pearson M."/>
            <person name="Priest M."/>
            <person name="Roberts A."/>
            <person name="Saif S."/>
            <person name="Shea T."/>
            <person name="Sisk P."/>
            <person name="Sykes S."/>
            <person name="Wortman J."/>
            <person name="Nusbaum C."/>
            <person name="Birren B."/>
        </authorList>
    </citation>
    <scope>NUCLEOTIDE SEQUENCE [LARGE SCALE GENOMIC DNA]</scope>
    <source>
        <strain evidence="1 2">VS20</strain>
    </source>
</reference>
<protein>
    <submittedName>
        <fullName evidence="1">Uncharacterized protein</fullName>
    </submittedName>
</protein>
<evidence type="ECO:0000313" key="1">
    <source>
        <dbReference type="EMBL" id="EQC39460.1"/>
    </source>
</evidence>
<dbReference type="EMBL" id="JH767139">
    <property type="protein sequence ID" value="EQC39460.1"/>
    <property type="molecule type" value="Genomic_DNA"/>
</dbReference>
<dbReference type="AlphaFoldDB" id="T0QZL6"/>
<dbReference type="GeneID" id="19944389"/>
<dbReference type="InParanoid" id="T0QZL6"/>
<organism evidence="1 2">
    <name type="scientific">Saprolegnia diclina (strain VS20)</name>
    <dbReference type="NCBI Taxonomy" id="1156394"/>
    <lineage>
        <taxon>Eukaryota</taxon>
        <taxon>Sar</taxon>
        <taxon>Stramenopiles</taxon>
        <taxon>Oomycota</taxon>
        <taxon>Saprolegniomycetes</taxon>
        <taxon>Saprolegniales</taxon>
        <taxon>Saprolegniaceae</taxon>
        <taxon>Saprolegnia</taxon>
    </lineage>
</organism>
<name>T0QZL6_SAPDV</name>
<keyword evidence="2" id="KW-1185">Reference proteome</keyword>
<dbReference type="RefSeq" id="XP_008607521.1">
    <property type="nucleotide sequence ID" value="XM_008609299.1"/>
</dbReference>
<dbReference type="Proteomes" id="UP000030762">
    <property type="component" value="Unassembled WGS sequence"/>
</dbReference>
<sequence>MMPAPSIALGLSYVLLSLAGCVYYTSLLQPSFANDLWWAGYNVSGYQAFLIDLVNQFLMTQANGTLDVLSASAMVPKTYATIDAFTSIYTPYMHDVLLGELTSIEYAVPKLRMLSTYWCMRMNVQHCWRGLQETIAGRSFLSQMATAVNTSSVADELTYWRSYNLSIFELQWQSRWQPGVSETVVVSNALKMQQSFTLKALDQVTGPWSSQSLFWMPLNDLYNSMLMNRSFVRGTSRYFGANISALPVINLETYRGMADSRGNLVGKAWVFHTFIGPYISIDIRYKLRPPTLVAAYNRLQDVVSEHLATSAARFASFASLPSVVLTPTPPRWRGDYTFYGGDPMCLLGSGTPHVQQSFDFYDDCSQTTPLRLQPTALTLLFALVALNVTTATILPTPITSICALSSTPGPCTTALSAASNWLKEVPIPDDLLSMLQSLPPVLQDTQVGFMQFATSANGSWVLLQQPLLGSLDEPWTFYGWCFAADWAAGLRQAASFEGDVSSIVLLSNAYTSQHYVTSNQPLLAKCLQQRAM</sequence>
<gene>
    <name evidence="1" type="ORF">SDRG_03662</name>
</gene>
<proteinExistence type="predicted"/>
<evidence type="ECO:0000313" key="2">
    <source>
        <dbReference type="Proteomes" id="UP000030762"/>
    </source>
</evidence>
<dbReference type="OrthoDB" id="73567at2759"/>
<dbReference type="VEuPathDB" id="FungiDB:SDRG_03662"/>